<dbReference type="EMBL" id="JADDUC020000004">
    <property type="protein sequence ID" value="KAI1239755.1"/>
    <property type="molecule type" value="Genomic_DNA"/>
</dbReference>
<dbReference type="PANTHER" id="PTHR45817">
    <property type="entry name" value="LYSYL OXIDASE-LIKE-RELATED"/>
    <property type="match status" value="1"/>
</dbReference>
<evidence type="ECO:0000256" key="7">
    <source>
        <dbReference type="ARBA" id="ARBA00022723"/>
    </source>
</evidence>
<keyword evidence="10 13" id="KW-0186">Copper</keyword>
<keyword evidence="17" id="KW-1185">Reference proteome</keyword>
<evidence type="ECO:0000256" key="8">
    <source>
        <dbReference type="ARBA" id="ARBA00022772"/>
    </source>
</evidence>
<dbReference type="GO" id="GO:0005507">
    <property type="term" value="F:copper ion binding"/>
    <property type="evidence" value="ECO:0007669"/>
    <property type="project" value="UniProtKB-UniRule"/>
</dbReference>
<evidence type="ECO:0000313" key="17">
    <source>
        <dbReference type="Proteomes" id="UP000618051"/>
    </source>
</evidence>
<reference evidence="15" key="1">
    <citation type="submission" date="2020-10" db="EMBL/GenBank/DDBJ databases">
        <title>Feather gene expression reveals the developmental basis of iridescence in African starlings.</title>
        <authorList>
            <person name="Rubenstein D.R."/>
        </authorList>
    </citation>
    <scope>NUCLEOTIDE SEQUENCE</scope>
    <source>
        <strain evidence="15">SS15</strain>
        <tissue evidence="15">Liver</tissue>
    </source>
</reference>
<feature type="compositionally biased region" description="Pro residues" evidence="14">
    <location>
        <begin position="1"/>
        <end position="16"/>
    </location>
</feature>
<keyword evidence="8 13" id="KW-0801">TPQ</keyword>
<evidence type="ECO:0000256" key="12">
    <source>
        <dbReference type="ARBA" id="ARBA00047861"/>
    </source>
</evidence>
<keyword evidence="4 13" id="KW-0886">LTQ</keyword>
<feature type="compositionally biased region" description="Low complexity" evidence="14">
    <location>
        <begin position="180"/>
        <end position="213"/>
    </location>
</feature>
<reference evidence="16" key="3">
    <citation type="submission" date="2022-01" db="EMBL/GenBank/DDBJ databases">
        <authorList>
            <person name="Rubenstein D.R."/>
        </authorList>
    </citation>
    <scope>NUCLEOTIDE SEQUENCE</scope>
    <source>
        <strain evidence="16">SS15</strain>
        <tissue evidence="16">Liver</tissue>
    </source>
</reference>
<comment type="similarity">
    <text evidence="3 13">Belongs to the lysyl oxidase family.</text>
</comment>
<dbReference type="InterPro" id="IPR019828">
    <property type="entry name" value="Lysyl_oxidase_CS"/>
</dbReference>
<evidence type="ECO:0000256" key="13">
    <source>
        <dbReference type="RuleBase" id="RU367046"/>
    </source>
</evidence>
<sequence length="505" mass="55659">GASRTPRPPRTAPPLHPEQERRPSLSSRPPPPLPVSPVSLFPSASTKDEKMRFAPPGLLLAQLHACIYWSCLCPAGCQQQPPRRDPPPPPAAWRQRIQWENNGQVYSLLSLGSQYQPPRRRQAAEAAGSPILLLRNNGTVQPRRAARPAAAAAAAQPPPQPQPQPAAGSRGGSGARHWFQAGYQASSGGRAAAAQRSPAAATSAARSASSGAPRPSPAGGTGTDGNGSSTGAGSLPPLSSFRPGREDVMVGDDPYNPYKYTDDNPYYNYYDTYERPRQGSRYRPGYGTGYFQYGLPDLVPDPYYIQASTYVQRMSMYNLRCAAEENCLASSAYRADVRDYDNRVLLRFPQRVKNQGTSDFLPSRPRYSWEWHSCHQHYHSMDEFSHYDLLDASSHRKVAEGHKASFCLEDTSCDYGYYRRYACTAHTQGLSPGCYDTYNADIDCQWIDITDVKPGNYILKVSVNPSYLVPESDYSNNIVRCDIRYTGHHAYASGCTISPLPLPVL</sequence>
<dbReference type="Proteomes" id="UP000618051">
    <property type="component" value="Unassembled WGS sequence"/>
</dbReference>
<evidence type="ECO:0000256" key="14">
    <source>
        <dbReference type="SAM" id="MobiDB-lite"/>
    </source>
</evidence>
<evidence type="ECO:0000256" key="4">
    <source>
        <dbReference type="ARBA" id="ARBA00022477"/>
    </source>
</evidence>
<feature type="non-terminal residue" evidence="15">
    <location>
        <position position="1"/>
    </location>
</feature>
<dbReference type="PRINTS" id="PR00074">
    <property type="entry name" value="LYSYLOXIDASE"/>
</dbReference>
<evidence type="ECO:0000256" key="10">
    <source>
        <dbReference type="ARBA" id="ARBA00023008"/>
    </source>
</evidence>
<evidence type="ECO:0000313" key="15">
    <source>
        <dbReference type="EMBL" id="KAG0121852.1"/>
    </source>
</evidence>
<name>A0A835NXB3_9PASS</name>
<feature type="region of interest" description="Disordered" evidence="14">
    <location>
        <begin position="1"/>
        <end position="42"/>
    </location>
</feature>
<keyword evidence="9 13" id="KW-0560">Oxidoreductase</keyword>
<reference evidence="16 17" key="2">
    <citation type="journal article" date="2021" name="J. Hered.">
        <title>Feather Gene Expression Elucidates the Developmental Basis of Plumage Iridescence in African Starlings.</title>
        <authorList>
            <person name="Rubenstein D.R."/>
            <person name="Corvelo A."/>
            <person name="MacManes M.D."/>
            <person name="Maia R."/>
            <person name="Narzisi G."/>
            <person name="Rousaki A."/>
            <person name="Vandenabeele P."/>
            <person name="Shawkey M.D."/>
            <person name="Solomon J."/>
        </authorList>
    </citation>
    <scope>NUCLEOTIDE SEQUENCE [LARGE SCALE GENOMIC DNA]</scope>
    <source>
        <strain evidence="16">SS15</strain>
    </source>
</reference>
<dbReference type="GO" id="GO:0005615">
    <property type="term" value="C:extracellular space"/>
    <property type="evidence" value="ECO:0007669"/>
    <property type="project" value="UniProtKB-UniRule"/>
</dbReference>
<dbReference type="OrthoDB" id="547291at2759"/>
<evidence type="ECO:0000256" key="5">
    <source>
        <dbReference type="ARBA" id="ARBA00022525"/>
    </source>
</evidence>
<accession>A0A835NXB3</accession>
<keyword evidence="5 13" id="KW-0964">Secreted</keyword>
<evidence type="ECO:0000256" key="1">
    <source>
        <dbReference type="ARBA" id="ARBA00001935"/>
    </source>
</evidence>
<dbReference type="Pfam" id="PF01186">
    <property type="entry name" value="Lysyl_oxidase"/>
    <property type="match status" value="1"/>
</dbReference>
<comment type="subcellular location">
    <subcellularLocation>
        <location evidence="2 13">Secreted</location>
        <location evidence="2 13">Extracellular space</location>
    </subcellularLocation>
</comment>
<feature type="compositionally biased region" description="Low complexity" evidence="14">
    <location>
        <begin position="141"/>
        <end position="155"/>
    </location>
</feature>
<evidence type="ECO:0000256" key="9">
    <source>
        <dbReference type="ARBA" id="ARBA00023002"/>
    </source>
</evidence>
<organism evidence="15">
    <name type="scientific">Lamprotornis superbus</name>
    <dbReference type="NCBI Taxonomy" id="245042"/>
    <lineage>
        <taxon>Eukaryota</taxon>
        <taxon>Metazoa</taxon>
        <taxon>Chordata</taxon>
        <taxon>Craniata</taxon>
        <taxon>Vertebrata</taxon>
        <taxon>Euteleostomi</taxon>
        <taxon>Archelosauria</taxon>
        <taxon>Archosauria</taxon>
        <taxon>Dinosauria</taxon>
        <taxon>Saurischia</taxon>
        <taxon>Theropoda</taxon>
        <taxon>Coelurosauria</taxon>
        <taxon>Aves</taxon>
        <taxon>Neognathae</taxon>
        <taxon>Neoaves</taxon>
        <taxon>Telluraves</taxon>
        <taxon>Australaves</taxon>
        <taxon>Passeriformes</taxon>
        <taxon>Sturnidae</taxon>
        <taxon>Lamprotornis</taxon>
    </lineage>
</organism>
<gene>
    <name evidence="16" type="ORF">IHE44_0011187</name>
    <name evidence="15" type="ORF">IHE44_010256</name>
</gene>
<keyword evidence="11" id="KW-1015">Disulfide bond</keyword>
<keyword evidence="6" id="KW-0765">Sulfation</keyword>
<comment type="cofactor">
    <cofactor evidence="1 13">
        <name>Cu cation</name>
        <dbReference type="ChEBI" id="CHEBI:23378"/>
    </cofactor>
</comment>
<evidence type="ECO:0000256" key="2">
    <source>
        <dbReference type="ARBA" id="ARBA00004239"/>
    </source>
</evidence>
<comment type="function">
    <text evidence="13">Mediates the post-translational oxidative deamination of lysine residues on target proteins leading to the formation of deaminated lysine (allysine).</text>
</comment>
<dbReference type="PANTHER" id="PTHR45817:SF6">
    <property type="entry name" value="PROTEIN-LYSINE 6-OXIDASE"/>
    <property type="match status" value="1"/>
</dbReference>
<proteinExistence type="inferred from homology"/>
<comment type="caution">
    <text evidence="15">The sequence shown here is derived from an EMBL/GenBank/DDBJ whole genome shotgun (WGS) entry which is preliminary data.</text>
</comment>
<dbReference type="GO" id="GO:0030199">
    <property type="term" value="P:collagen fibril organization"/>
    <property type="evidence" value="ECO:0007669"/>
    <property type="project" value="TreeGrafter"/>
</dbReference>
<dbReference type="PROSITE" id="PS00926">
    <property type="entry name" value="LYSYL_OXIDASE"/>
    <property type="match status" value="1"/>
</dbReference>
<evidence type="ECO:0000256" key="6">
    <source>
        <dbReference type="ARBA" id="ARBA00022641"/>
    </source>
</evidence>
<dbReference type="EC" id="1.4.3.13" evidence="13"/>
<dbReference type="InterPro" id="IPR050912">
    <property type="entry name" value="LOX-like_protein"/>
</dbReference>
<dbReference type="GO" id="GO:0004720">
    <property type="term" value="F:protein-lysine 6-oxidase activity"/>
    <property type="evidence" value="ECO:0007669"/>
    <property type="project" value="UniProtKB-UniRule"/>
</dbReference>
<protein>
    <recommendedName>
        <fullName evidence="13">Lysyl oxidase homolog</fullName>
        <ecNumber evidence="13">1.4.3.13</ecNumber>
    </recommendedName>
</protein>
<comment type="catalytic activity">
    <reaction evidence="12 13">
        <text>L-lysyl-[protein] + O2 + H2O = (S)-2-amino-6-oxohexanoyl-[protein] + H2O2 + NH4(+)</text>
        <dbReference type="Rhea" id="RHEA:24544"/>
        <dbReference type="Rhea" id="RHEA-COMP:9752"/>
        <dbReference type="Rhea" id="RHEA-COMP:12448"/>
        <dbReference type="ChEBI" id="CHEBI:15377"/>
        <dbReference type="ChEBI" id="CHEBI:15379"/>
        <dbReference type="ChEBI" id="CHEBI:16240"/>
        <dbReference type="ChEBI" id="CHEBI:28938"/>
        <dbReference type="ChEBI" id="CHEBI:29969"/>
        <dbReference type="ChEBI" id="CHEBI:131803"/>
        <dbReference type="EC" id="1.4.3.13"/>
    </reaction>
</comment>
<evidence type="ECO:0000313" key="16">
    <source>
        <dbReference type="EMBL" id="KAI1239755.1"/>
    </source>
</evidence>
<keyword evidence="7 13" id="KW-0479">Metal-binding</keyword>
<dbReference type="EMBL" id="JADDUC010000043">
    <property type="protein sequence ID" value="KAG0121852.1"/>
    <property type="molecule type" value="Genomic_DNA"/>
</dbReference>
<dbReference type="AlphaFoldDB" id="A0A835NXB3"/>
<comment type="PTM">
    <text evidence="13">The lysine tyrosylquinone cross-link (LTQ) is generated by condensation of the epsilon-amino group of a lysine with a topaquinone produced by oxidation of tyrosine.</text>
</comment>
<dbReference type="InterPro" id="IPR001695">
    <property type="entry name" value="Lysyl_oxidase"/>
</dbReference>
<feature type="region of interest" description="Disordered" evidence="14">
    <location>
        <begin position="141"/>
        <end position="257"/>
    </location>
</feature>
<evidence type="ECO:0000256" key="11">
    <source>
        <dbReference type="ARBA" id="ARBA00023157"/>
    </source>
</evidence>
<feature type="compositionally biased region" description="Gly residues" evidence="14">
    <location>
        <begin position="219"/>
        <end position="230"/>
    </location>
</feature>
<evidence type="ECO:0000256" key="3">
    <source>
        <dbReference type="ARBA" id="ARBA00007492"/>
    </source>
</evidence>